<dbReference type="AlphaFoldDB" id="A0A6V7RD01"/>
<dbReference type="InterPro" id="IPR001296">
    <property type="entry name" value="Glyco_trans_1"/>
</dbReference>
<accession>A0A6V7RD01</accession>
<reference evidence="4 5" key="1">
    <citation type="submission" date="2020-07" db="EMBL/GenBank/DDBJ databases">
        <authorList>
            <person name="Criscuolo A."/>
        </authorList>
    </citation>
    <scope>NUCLEOTIDE SEQUENCE [LARGE SCALE GENOMIC DNA]</scope>
    <source>
        <strain evidence="5">CIP 111030</strain>
    </source>
</reference>
<dbReference type="Pfam" id="PF00534">
    <property type="entry name" value="Glycos_transf_1"/>
    <property type="match status" value="1"/>
</dbReference>
<dbReference type="Gene3D" id="3.40.50.2000">
    <property type="entry name" value="Glycogen Phosphorylase B"/>
    <property type="match status" value="2"/>
</dbReference>
<comment type="caution">
    <text evidence="4">The sequence shown here is derived from an EMBL/GenBank/DDBJ whole genome shotgun (WGS) entry which is preliminary data.</text>
</comment>
<keyword evidence="1 4" id="KW-0328">Glycosyltransferase</keyword>
<dbReference type="EC" id="2.4.1.-" evidence="4"/>
<dbReference type="Proteomes" id="UP000521032">
    <property type="component" value="Unassembled WGS sequence"/>
</dbReference>
<sequence>MDRLYDNESRLFCERRYYKNNKIRGIILYKNDKVFKSFKGEKEFFIDFFNNVFNDGDIVFNDARLLDRANFVQTKDTKNVIVYHSTERDLNGELKASYATSTKNESNVSKYITSTEMQKASLINNYEIPEEKVNVISSYIDPVSQISYRDNSDIIYVGRLDENKQVIDIIEAFDSIKDEIPENCVLRIYGEGPNLESLKSQIKNLKLGKRVKFMGFANNLDEVYKTAKVSVLTSKFEGFALSIMESINYGCPVVAYDIEYGPNEIITQLETGVLIEKHNVKMLADTIKKIINDEITFENVQTDEKFTKESIQNRFIYLINELGGN</sequence>
<name>A0A6V7RD01_9BACL</name>
<gene>
    <name evidence="4" type="primary">gtfA</name>
    <name evidence="4" type="ORF">JEOSCH030_00854</name>
</gene>
<evidence type="ECO:0000313" key="5">
    <source>
        <dbReference type="Proteomes" id="UP000521032"/>
    </source>
</evidence>
<dbReference type="SUPFAM" id="SSF53756">
    <property type="entry name" value="UDP-Glycosyltransferase/glycogen phosphorylase"/>
    <property type="match status" value="1"/>
</dbReference>
<evidence type="ECO:0000313" key="4">
    <source>
        <dbReference type="EMBL" id="CAD2075533.1"/>
    </source>
</evidence>
<dbReference type="PANTHER" id="PTHR12526:SF629">
    <property type="entry name" value="TEICHURONIC ACID BIOSYNTHESIS GLYCOSYLTRANSFERASE TUAH-RELATED"/>
    <property type="match status" value="1"/>
</dbReference>
<protein>
    <submittedName>
        <fullName evidence="4">UDP-N-acetylglucosamine--peptide N-acetylglucosaminyltransferase GtfA subunit</fullName>
        <ecNumber evidence="4">2.4.1.-</ecNumber>
    </submittedName>
</protein>
<dbReference type="PANTHER" id="PTHR12526">
    <property type="entry name" value="GLYCOSYLTRANSFERASE"/>
    <property type="match status" value="1"/>
</dbReference>
<feature type="domain" description="Glycosyl transferase family 1" evidence="3">
    <location>
        <begin position="150"/>
        <end position="301"/>
    </location>
</feature>
<proteinExistence type="predicted"/>
<evidence type="ECO:0000256" key="2">
    <source>
        <dbReference type="ARBA" id="ARBA00022679"/>
    </source>
</evidence>
<organism evidence="4 5">
    <name type="scientific">Phocicoccus schoeneichii</name>
    <dbReference type="NCBI Taxonomy" id="1812261"/>
    <lineage>
        <taxon>Bacteria</taxon>
        <taxon>Bacillati</taxon>
        <taxon>Bacillota</taxon>
        <taxon>Bacilli</taxon>
        <taxon>Bacillales</taxon>
        <taxon>Salinicoccaceae</taxon>
        <taxon>Phocicoccus</taxon>
    </lineage>
</organism>
<evidence type="ECO:0000256" key="1">
    <source>
        <dbReference type="ARBA" id="ARBA00022676"/>
    </source>
</evidence>
<dbReference type="EMBL" id="CAJEWE010000010">
    <property type="protein sequence ID" value="CAD2075533.1"/>
    <property type="molecule type" value="Genomic_DNA"/>
</dbReference>
<keyword evidence="5" id="KW-1185">Reference proteome</keyword>
<keyword evidence="2 4" id="KW-0808">Transferase</keyword>
<evidence type="ECO:0000259" key="3">
    <source>
        <dbReference type="Pfam" id="PF00534"/>
    </source>
</evidence>
<dbReference type="GO" id="GO:0016757">
    <property type="term" value="F:glycosyltransferase activity"/>
    <property type="evidence" value="ECO:0007669"/>
    <property type="project" value="UniProtKB-KW"/>
</dbReference>